<proteinExistence type="predicted"/>
<evidence type="ECO:0000313" key="2">
    <source>
        <dbReference type="Proteomes" id="UP000236910"/>
    </source>
</evidence>
<gene>
    <name evidence="1" type="ORF">C0175_05385</name>
</gene>
<organism evidence="1 2">
    <name type="scientific">Caldisericum exile</name>
    <dbReference type="NCBI Taxonomy" id="693075"/>
    <lineage>
        <taxon>Bacteria</taxon>
        <taxon>Pseudomonadati</taxon>
        <taxon>Caldisericota/Cryosericota group</taxon>
        <taxon>Caldisericota</taxon>
        <taxon>Caldisericia</taxon>
        <taxon>Caldisericales</taxon>
        <taxon>Caldisericaceae</taxon>
        <taxon>Caldisericum</taxon>
    </lineage>
</organism>
<protein>
    <submittedName>
        <fullName evidence="1">Uncharacterized protein</fullName>
    </submittedName>
</protein>
<evidence type="ECO:0000313" key="1">
    <source>
        <dbReference type="EMBL" id="PMP81491.1"/>
    </source>
</evidence>
<name>A0A2J6X4S9_9BACT</name>
<sequence length="130" mass="14734">MKNAVREYKDKHIDMEKLAGKIEEFFKNEKFKVQSVTHPKGTIIQAQKTGLLRTMIAADQSLTVTITGTPDDLTIRIGVAAWLKDLGIAAAEGLLVTPLLLFIEVPESLWVFEVEHNLWKYIEEQINLDL</sequence>
<dbReference type="AlphaFoldDB" id="A0A2J6X4S9"/>
<accession>A0A2J6X4S9</accession>
<dbReference type="EMBL" id="PNIX01000310">
    <property type="protein sequence ID" value="PMP81491.1"/>
    <property type="molecule type" value="Genomic_DNA"/>
</dbReference>
<reference evidence="1 2" key="1">
    <citation type="submission" date="2018-01" db="EMBL/GenBank/DDBJ databases">
        <title>Metagenomic assembled genomes from two thermal pools in the Uzon Caldera, Kamchatka, Russia.</title>
        <authorList>
            <person name="Wilkins L."/>
            <person name="Ettinger C."/>
        </authorList>
    </citation>
    <scope>NUCLEOTIDE SEQUENCE [LARGE SCALE GENOMIC DNA]</scope>
    <source>
        <strain evidence="1">ARK-10</strain>
    </source>
</reference>
<comment type="caution">
    <text evidence="1">The sequence shown here is derived from an EMBL/GenBank/DDBJ whole genome shotgun (WGS) entry which is preliminary data.</text>
</comment>
<dbReference type="Proteomes" id="UP000236910">
    <property type="component" value="Unassembled WGS sequence"/>
</dbReference>